<dbReference type="EMBL" id="LR798225">
    <property type="protein sequence ID" value="CAB5194658.1"/>
    <property type="molecule type" value="Genomic_DNA"/>
</dbReference>
<reference evidence="1" key="1">
    <citation type="submission" date="2020-05" db="EMBL/GenBank/DDBJ databases">
        <authorList>
            <person name="Chiriac C."/>
            <person name="Salcher M."/>
            <person name="Ghai R."/>
            <person name="Kavagutti S V."/>
        </authorList>
    </citation>
    <scope>NUCLEOTIDE SEQUENCE</scope>
</reference>
<sequence length="71" mass="7735">MRMIAKFPGTCAATGKPFSKGDLIDYDKAKKRAVLVAENKPIEIRFASGATFYRNARGRCEDAPCCGCCTI</sequence>
<protein>
    <submittedName>
        <fullName evidence="1">Uncharacterized protein</fullName>
    </submittedName>
</protein>
<evidence type="ECO:0000313" key="1">
    <source>
        <dbReference type="EMBL" id="CAB5194658.1"/>
    </source>
</evidence>
<organism evidence="1">
    <name type="scientific">uncultured Caudovirales phage</name>
    <dbReference type="NCBI Taxonomy" id="2100421"/>
    <lineage>
        <taxon>Viruses</taxon>
        <taxon>Duplodnaviria</taxon>
        <taxon>Heunggongvirae</taxon>
        <taxon>Uroviricota</taxon>
        <taxon>Caudoviricetes</taxon>
        <taxon>Peduoviridae</taxon>
        <taxon>Maltschvirus</taxon>
        <taxon>Maltschvirus maltsch</taxon>
    </lineage>
</organism>
<name>A0A6J7WEI0_9CAUD</name>
<proteinExistence type="predicted"/>
<gene>
    <name evidence="1" type="ORF">UFOVP172_20</name>
</gene>
<accession>A0A6J7WEI0</accession>